<evidence type="ECO:0000259" key="3">
    <source>
        <dbReference type="PROSITE" id="PS50977"/>
    </source>
</evidence>
<name>A0A269ZBA6_9MICO</name>
<keyword evidence="1 2" id="KW-0238">DNA-binding</keyword>
<dbReference type="SUPFAM" id="SSF46689">
    <property type="entry name" value="Homeodomain-like"/>
    <property type="match status" value="1"/>
</dbReference>
<dbReference type="EMBL" id="NCWY01000010">
    <property type="protein sequence ID" value="PAK94939.1"/>
    <property type="molecule type" value="Genomic_DNA"/>
</dbReference>
<dbReference type="Gene3D" id="1.10.10.60">
    <property type="entry name" value="Homeodomain-like"/>
    <property type="match status" value="1"/>
</dbReference>
<evidence type="ECO:0000313" key="5">
    <source>
        <dbReference type="Proteomes" id="UP000216867"/>
    </source>
</evidence>
<dbReference type="InterPro" id="IPR001647">
    <property type="entry name" value="HTH_TetR"/>
</dbReference>
<accession>A0A269ZBA6</accession>
<dbReference type="PROSITE" id="PS50977">
    <property type="entry name" value="HTH_TETR_2"/>
    <property type="match status" value="1"/>
</dbReference>
<evidence type="ECO:0000313" key="4">
    <source>
        <dbReference type="EMBL" id="PAK94939.1"/>
    </source>
</evidence>
<comment type="caution">
    <text evidence="4">The sequence shown here is derived from an EMBL/GenBank/DDBJ whole genome shotgun (WGS) entry which is preliminary data.</text>
</comment>
<reference evidence="4 5" key="1">
    <citation type="submission" date="2017-04" db="EMBL/GenBank/DDBJ databases">
        <title>Kefir bacterial isolates.</title>
        <authorList>
            <person name="Kim Y."/>
            <person name="Blasche S."/>
            <person name="Patil K.R."/>
        </authorList>
    </citation>
    <scope>NUCLEOTIDE SEQUENCE [LARGE SCALE GENOMIC DNA]</scope>
    <source>
        <strain evidence="4 5">OG2</strain>
    </source>
</reference>
<proteinExistence type="predicted"/>
<evidence type="ECO:0000256" key="1">
    <source>
        <dbReference type="ARBA" id="ARBA00023125"/>
    </source>
</evidence>
<dbReference type="Pfam" id="PF00440">
    <property type="entry name" value="TetR_N"/>
    <property type="match status" value="1"/>
</dbReference>
<organism evidence="4 5">
    <name type="scientific">Brevibacterium casei</name>
    <dbReference type="NCBI Taxonomy" id="33889"/>
    <lineage>
        <taxon>Bacteria</taxon>
        <taxon>Bacillati</taxon>
        <taxon>Actinomycetota</taxon>
        <taxon>Actinomycetes</taxon>
        <taxon>Micrococcales</taxon>
        <taxon>Brevibacteriaceae</taxon>
        <taxon>Brevibacterium</taxon>
    </lineage>
</organism>
<dbReference type="AlphaFoldDB" id="A0A269ZBA6"/>
<dbReference type="PROSITE" id="PS51257">
    <property type="entry name" value="PROKAR_LIPOPROTEIN"/>
    <property type="match status" value="1"/>
</dbReference>
<feature type="DNA-binding region" description="H-T-H motif" evidence="2">
    <location>
        <begin position="80"/>
        <end position="99"/>
    </location>
</feature>
<feature type="domain" description="HTH tetR-type" evidence="3">
    <location>
        <begin position="57"/>
        <end position="117"/>
    </location>
</feature>
<dbReference type="Proteomes" id="UP000216867">
    <property type="component" value="Unassembled WGS sequence"/>
</dbReference>
<dbReference type="InterPro" id="IPR009057">
    <property type="entry name" value="Homeodomain-like_sf"/>
</dbReference>
<protein>
    <recommendedName>
        <fullName evidence="3">HTH tetR-type domain-containing protein</fullName>
    </recommendedName>
</protein>
<sequence>MRSSTRPRPTPPVSSPPVVATACDECHTRELLKTERSHQRRGRVDYRQTAIFRAGAAQRRARIEHAARFVVAERGFGAASIGAIARAADCTPRHIHTLYGNRVALLLAVFASAAGRELEVVSDAVGSCSSPAQIVDAVVDVFVSRAVAGRGLAHALLLEDVPDAVQRERRALRRGYVAVIAAGLRRTLGGDYPAEIFARSLIGAISENLVDLLDPDRARPNPAEVQWHIATIASYSRAALTALPRDNAPLTRVPAGS</sequence>
<gene>
    <name evidence="4" type="ORF">B8X04_11880</name>
</gene>
<dbReference type="GO" id="GO:0003677">
    <property type="term" value="F:DNA binding"/>
    <property type="evidence" value="ECO:0007669"/>
    <property type="project" value="UniProtKB-UniRule"/>
</dbReference>
<evidence type="ECO:0000256" key="2">
    <source>
        <dbReference type="PROSITE-ProRule" id="PRU00335"/>
    </source>
</evidence>
<dbReference type="Gene3D" id="1.10.357.10">
    <property type="entry name" value="Tetracycline Repressor, domain 2"/>
    <property type="match status" value="1"/>
</dbReference>